<gene>
    <name evidence="3" type="ORF">AVDCRST_MAG08-2737</name>
</gene>
<dbReference type="SUPFAM" id="SSF51556">
    <property type="entry name" value="Metallo-dependent hydrolases"/>
    <property type="match status" value="1"/>
</dbReference>
<accession>A0A6J4IX22</accession>
<evidence type="ECO:0000259" key="2">
    <source>
        <dbReference type="Pfam" id="PF04909"/>
    </source>
</evidence>
<dbReference type="Gene3D" id="3.20.20.140">
    <property type="entry name" value="Metal-dependent hydrolases"/>
    <property type="match status" value="1"/>
</dbReference>
<dbReference type="InterPro" id="IPR006680">
    <property type="entry name" value="Amidohydro-rel"/>
</dbReference>
<dbReference type="GO" id="GO:0019748">
    <property type="term" value="P:secondary metabolic process"/>
    <property type="evidence" value="ECO:0007669"/>
    <property type="project" value="TreeGrafter"/>
</dbReference>
<proteinExistence type="predicted"/>
<dbReference type="EMBL" id="CADCTG010000202">
    <property type="protein sequence ID" value="CAA9261881.1"/>
    <property type="molecule type" value="Genomic_DNA"/>
</dbReference>
<keyword evidence="1 3" id="KW-0456">Lyase</keyword>
<evidence type="ECO:0000313" key="3">
    <source>
        <dbReference type="EMBL" id="CAA9261881.1"/>
    </source>
</evidence>
<dbReference type="PANTHER" id="PTHR21240:SF28">
    <property type="entry name" value="ISO-OROTATE DECARBOXYLASE (EUROFUNG)"/>
    <property type="match status" value="1"/>
</dbReference>
<name>A0A6J4IX22_9PROT</name>
<dbReference type="GO" id="GO:0016787">
    <property type="term" value="F:hydrolase activity"/>
    <property type="evidence" value="ECO:0007669"/>
    <property type="project" value="InterPro"/>
</dbReference>
<reference evidence="3" key="1">
    <citation type="submission" date="2020-02" db="EMBL/GenBank/DDBJ databases">
        <authorList>
            <person name="Meier V. D."/>
        </authorList>
    </citation>
    <scope>NUCLEOTIDE SEQUENCE</scope>
    <source>
        <strain evidence="3">AVDCRST_MAG08</strain>
    </source>
</reference>
<dbReference type="EC" id="4.1.1.45" evidence="3"/>
<protein>
    <submittedName>
        <fullName evidence="3">Aminocarboxymuconate-semialdehyde decarboxylase( )</fullName>
        <ecNumber evidence="3">4.1.1.45</ecNumber>
    </submittedName>
</protein>
<dbReference type="InterPro" id="IPR032466">
    <property type="entry name" value="Metal_Hydrolase"/>
</dbReference>
<dbReference type="Pfam" id="PF04909">
    <property type="entry name" value="Amidohydro_2"/>
    <property type="match status" value="1"/>
</dbReference>
<evidence type="ECO:0000256" key="1">
    <source>
        <dbReference type="ARBA" id="ARBA00023239"/>
    </source>
</evidence>
<sequence>MIVDAHTHTLCPAVNPLVAGRPELASVPYMRDMEPESAAVDRAQGPELMRRFSDLDARRADMAGMGVDLQVVAPAPGQQHYWAEPDLLARLSRMQNEHVAGVVAADPARFAGIGTLPLTAPELAEAEAAHAVEVLGLRGFQIDTRAGGLALSDPAFDALYACLVRLDVPLMLHPLGFSEGARLGPFFMVNTVGNPLEEVIAANHLVLGGVLDRHPGLRVLIVHGGGFFPFLIGRFDHAWKRRPEVRRLTAEPPSAYLRRVWYDTVVFDPRLLRMLVSLVGADRVMLGSDYPFDMGDEDPRGTLAAAGFSDADTAQIAKRTAAAFFGLGNGGQIGRRPQT</sequence>
<dbReference type="GO" id="GO:0001760">
    <property type="term" value="F:aminocarboxymuconate-semialdehyde decarboxylase activity"/>
    <property type="evidence" value="ECO:0007669"/>
    <property type="project" value="UniProtKB-EC"/>
</dbReference>
<dbReference type="InterPro" id="IPR032465">
    <property type="entry name" value="ACMSD"/>
</dbReference>
<dbReference type="GO" id="GO:0005737">
    <property type="term" value="C:cytoplasm"/>
    <property type="evidence" value="ECO:0007669"/>
    <property type="project" value="TreeGrafter"/>
</dbReference>
<organism evidence="3">
    <name type="scientific">uncultured Acetobacteraceae bacterium</name>
    <dbReference type="NCBI Taxonomy" id="169975"/>
    <lineage>
        <taxon>Bacteria</taxon>
        <taxon>Pseudomonadati</taxon>
        <taxon>Pseudomonadota</taxon>
        <taxon>Alphaproteobacteria</taxon>
        <taxon>Acetobacterales</taxon>
        <taxon>Acetobacteraceae</taxon>
        <taxon>environmental samples</taxon>
    </lineage>
</organism>
<dbReference type="AlphaFoldDB" id="A0A6J4IX22"/>
<dbReference type="PANTHER" id="PTHR21240">
    <property type="entry name" value="2-AMINO-3-CARBOXYLMUCONATE-6-SEMIALDEHYDE DECARBOXYLASE"/>
    <property type="match status" value="1"/>
</dbReference>
<feature type="domain" description="Amidohydrolase-related" evidence="2">
    <location>
        <begin position="3"/>
        <end position="327"/>
    </location>
</feature>